<dbReference type="EMBL" id="CP119075">
    <property type="protein sequence ID" value="WED66915.1"/>
    <property type="molecule type" value="Genomic_DNA"/>
</dbReference>
<dbReference type="Gene3D" id="3.40.50.1820">
    <property type="entry name" value="alpha/beta hydrolase"/>
    <property type="match status" value="1"/>
</dbReference>
<gene>
    <name evidence="1" type="ORF">PXH66_08635</name>
</gene>
<dbReference type="InterPro" id="IPR029058">
    <property type="entry name" value="AB_hydrolase_fold"/>
</dbReference>
<sequence length="276" mass="30523">MSIFLRPDQSDEPPFPAYTLARSEMRVLEPTAEGRHYQLMVGLPPSYAENSDRVYPVVYVTDGYWDFLKMTNAHGGLVYDKVVPEFIVVGLSYAGENLNYGQMRGWELSPVAMNGNPATGHADMFLATIKDVIIPFIESEYRADPSYRVMAGASLGGLFTLYAMYSEPELFQACIAATPAVVVGDDWLLKYEAQFAASGRPLPVRLFASGGGNESPTFLSGILRFNSRAANSDYAGFDYQFRIIDGERHAGMQIESYTRGLRFAFEPLAPETGPSQ</sequence>
<keyword evidence="2" id="KW-1185">Reference proteome</keyword>
<name>A0AAF0I589_9BACT</name>
<dbReference type="Pfam" id="PF00756">
    <property type="entry name" value="Esterase"/>
    <property type="match status" value="1"/>
</dbReference>
<dbReference type="RefSeq" id="WP_330929667.1">
    <property type="nucleotide sequence ID" value="NZ_CP119075.1"/>
</dbReference>
<dbReference type="KEGG" id="slom:PXH66_08635"/>
<protein>
    <submittedName>
        <fullName evidence="1">Alpha/beta hydrolase-fold protein</fullName>
    </submittedName>
</protein>
<evidence type="ECO:0000313" key="2">
    <source>
        <dbReference type="Proteomes" id="UP001218638"/>
    </source>
</evidence>
<dbReference type="AlphaFoldDB" id="A0AAF0I589"/>
<reference evidence="1" key="1">
    <citation type="submission" date="2023-03" db="EMBL/GenBank/DDBJ databases">
        <title>Lomoglobus Profundus gen. nov., sp. nov., a novel member of the phylum Verrucomicrobia, isolated from deep-marine sediment of South China Sea.</title>
        <authorList>
            <person name="Ahmad T."/>
            <person name="Ishaq S.E."/>
            <person name="Wang F."/>
        </authorList>
    </citation>
    <scope>NUCLEOTIDE SEQUENCE</scope>
    <source>
        <strain evidence="1">LMO-M01</strain>
    </source>
</reference>
<dbReference type="PANTHER" id="PTHR48098:SF6">
    <property type="entry name" value="FERRI-BACILLIBACTIN ESTERASE BESA"/>
    <property type="match status" value="1"/>
</dbReference>
<organism evidence="1 2">
    <name type="scientific">Synoicihabitans lomoniglobus</name>
    <dbReference type="NCBI Taxonomy" id="2909285"/>
    <lineage>
        <taxon>Bacteria</taxon>
        <taxon>Pseudomonadati</taxon>
        <taxon>Verrucomicrobiota</taxon>
        <taxon>Opitutia</taxon>
        <taxon>Opitutales</taxon>
        <taxon>Opitutaceae</taxon>
        <taxon>Synoicihabitans</taxon>
    </lineage>
</organism>
<dbReference type="Proteomes" id="UP001218638">
    <property type="component" value="Chromosome"/>
</dbReference>
<dbReference type="InterPro" id="IPR050583">
    <property type="entry name" value="Mycobacterial_A85_antigen"/>
</dbReference>
<dbReference type="GO" id="GO:0016787">
    <property type="term" value="F:hydrolase activity"/>
    <property type="evidence" value="ECO:0007669"/>
    <property type="project" value="UniProtKB-KW"/>
</dbReference>
<proteinExistence type="predicted"/>
<dbReference type="PANTHER" id="PTHR48098">
    <property type="entry name" value="ENTEROCHELIN ESTERASE-RELATED"/>
    <property type="match status" value="1"/>
</dbReference>
<evidence type="ECO:0000313" key="1">
    <source>
        <dbReference type="EMBL" id="WED66915.1"/>
    </source>
</evidence>
<keyword evidence="1" id="KW-0378">Hydrolase</keyword>
<accession>A0AAF0I589</accession>
<dbReference type="InterPro" id="IPR000801">
    <property type="entry name" value="Esterase-like"/>
</dbReference>
<dbReference type="SUPFAM" id="SSF53474">
    <property type="entry name" value="alpha/beta-Hydrolases"/>
    <property type="match status" value="1"/>
</dbReference>